<reference evidence="3 4" key="1">
    <citation type="journal article" date="2015" name="Nat. Commun.">
        <title>Lucilia cuprina genome unlocks parasitic fly biology to underpin future interventions.</title>
        <authorList>
            <person name="Anstead C.A."/>
            <person name="Korhonen P.K."/>
            <person name="Young N.D."/>
            <person name="Hall R.S."/>
            <person name="Jex A.R."/>
            <person name="Murali S.C."/>
            <person name="Hughes D.S."/>
            <person name="Lee S.F."/>
            <person name="Perry T."/>
            <person name="Stroehlein A.J."/>
            <person name="Ansell B.R."/>
            <person name="Breugelmans B."/>
            <person name="Hofmann A."/>
            <person name="Qu J."/>
            <person name="Dugan S."/>
            <person name="Lee S.L."/>
            <person name="Chao H."/>
            <person name="Dinh H."/>
            <person name="Han Y."/>
            <person name="Doddapaneni H.V."/>
            <person name="Worley K.C."/>
            <person name="Muzny D.M."/>
            <person name="Ioannidis P."/>
            <person name="Waterhouse R.M."/>
            <person name="Zdobnov E.M."/>
            <person name="James P.J."/>
            <person name="Bagnall N.H."/>
            <person name="Kotze A.C."/>
            <person name="Gibbs R.A."/>
            <person name="Richards S."/>
            <person name="Batterham P."/>
            <person name="Gasser R.B."/>
        </authorList>
    </citation>
    <scope>NUCLEOTIDE SEQUENCE [LARGE SCALE GENOMIC DNA]</scope>
    <source>
        <strain evidence="3 4">LS</strain>
        <tissue evidence="3">Full body</tissue>
    </source>
</reference>
<evidence type="ECO:0000256" key="2">
    <source>
        <dbReference type="SAM" id="Phobius"/>
    </source>
</evidence>
<protein>
    <submittedName>
        <fullName evidence="3">Uncharacterized protein</fullName>
    </submittedName>
</protein>
<accession>A0A0L0BSF4</accession>
<dbReference type="EMBL" id="JRES01001441">
    <property type="protein sequence ID" value="KNC22903.1"/>
    <property type="molecule type" value="Genomic_DNA"/>
</dbReference>
<proteinExistence type="predicted"/>
<keyword evidence="2" id="KW-0812">Transmembrane</keyword>
<feature type="transmembrane region" description="Helical" evidence="2">
    <location>
        <begin position="145"/>
        <end position="163"/>
    </location>
</feature>
<keyword evidence="2" id="KW-0472">Membrane</keyword>
<feature type="region of interest" description="Disordered" evidence="1">
    <location>
        <begin position="45"/>
        <end position="64"/>
    </location>
</feature>
<evidence type="ECO:0000313" key="4">
    <source>
        <dbReference type="Proteomes" id="UP000037069"/>
    </source>
</evidence>
<dbReference type="Proteomes" id="UP000037069">
    <property type="component" value="Unassembled WGS sequence"/>
</dbReference>
<dbReference type="AlphaFoldDB" id="A0A0L0BSF4"/>
<keyword evidence="2" id="KW-1133">Transmembrane helix</keyword>
<gene>
    <name evidence="3" type="ORF">FF38_00363</name>
</gene>
<evidence type="ECO:0000256" key="1">
    <source>
        <dbReference type="SAM" id="MobiDB-lite"/>
    </source>
</evidence>
<keyword evidence="4" id="KW-1185">Reference proteome</keyword>
<name>A0A0L0BSF4_LUCCU</name>
<feature type="transmembrane region" description="Helical" evidence="2">
    <location>
        <begin position="229"/>
        <end position="251"/>
    </location>
</feature>
<organism evidence="3 4">
    <name type="scientific">Lucilia cuprina</name>
    <name type="common">Green bottle fly</name>
    <name type="synonym">Australian sheep blowfly</name>
    <dbReference type="NCBI Taxonomy" id="7375"/>
    <lineage>
        <taxon>Eukaryota</taxon>
        <taxon>Metazoa</taxon>
        <taxon>Ecdysozoa</taxon>
        <taxon>Arthropoda</taxon>
        <taxon>Hexapoda</taxon>
        <taxon>Insecta</taxon>
        <taxon>Pterygota</taxon>
        <taxon>Neoptera</taxon>
        <taxon>Endopterygota</taxon>
        <taxon>Diptera</taxon>
        <taxon>Brachycera</taxon>
        <taxon>Muscomorpha</taxon>
        <taxon>Oestroidea</taxon>
        <taxon>Calliphoridae</taxon>
        <taxon>Luciliinae</taxon>
        <taxon>Lucilia</taxon>
    </lineage>
</organism>
<sequence length="256" mass="27121">MYFAVSVEGVGSIGILMVRFRQKAGSLGTSHMEKRFAHAGITSYTNAGQSSQEGSDTPARQASQNQGSVEQVEFVLDMLPSCTDTPQPSHSTISLVSSLRSPKQTQHIGFVGTLGLLSCLLSNFLNNSSMLSPPLVTSGVLGPFFGFLLSTLISSLASASSCFNCRVESSDPLSESSSSSSSSSFDEEDVAEDLSSPSSSSSFELSESKSSIRKSLSEELSPKSKSSSACVVIFGCLWRLNGAIIIFFNIIHSILN</sequence>
<feature type="transmembrane region" description="Helical" evidence="2">
    <location>
        <begin position="108"/>
        <end position="125"/>
    </location>
</feature>
<evidence type="ECO:0000313" key="3">
    <source>
        <dbReference type="EMBL" id="KNC22903.1"/>
    </source>
</evidence>
<comment type="caution">
    <text evidence="3">The sequence shown here is derived from an EMBL/GenBank/DDBJ whole genome shotgun (WGS) entry which is preliminary data.</text>
</comment>